<protein>
    <recommendedName>
        <fullName evidence="5">DUF1310 family protein</fullName>
    </recommendedName>
</protein>
<comment type="caution">
    <text evidence="1">The sequence shown here is derived from an EMBL/GenBank/DDBJ whole genome shotgun (WGS) entry which is preliminary data.</text>
</comment>
<dbReference type="PATRIC" id="fig|1158609.3.peg.855"/>
<dbReference type="STRING" id="155617.RV09_GL002277"/>
<dbReference type="Proteomes" id="UP000013781">
    <property type="component" value="Unassembled WGS sequence"/>
</dbReference>
<evidence type="ECO:0000313" key="1">
    <source>
        <dbReference type="EMBL" id="EOI02971.1"/>
    </source>
</evidence>
<evidence type="ECO:0000313" key="4">
    <source>
        <dbReference type="Proteomes" id="UP000014157"/>
    </source>
</evidence>
<dbReference type="HOGENOM" id="CLU_107589_2_0_9"/>
<reference evidence="2 4" key="2">
    <citation type="submission" date="2013-03" db="EMBL/GenBank/DDBJ databases">
        <title>The Genome Sequence of Enterococcus moraviensis BAA-383 (PacBio/Illumina hybrid assembly).</title>
        <authorList>
            <consortium name="The Broad Institute Genomics Platform"/>
            <consortium name="The Broad Institute Genome Sequencing Center for Infectious Disease"/>
            <person name="Earl A."/>
            <person name="Russ C."/>
            <person name="Gilmore M."/>
            <person name="Surin D."/>
            <person name="Walker B."/>
            <person name="Young S."/>
            <person name="Zeng Q."/>
            <person name="Gargeya S."/>
            <person name="Fitzgerald M."/>
            <person name="Haas B."/>
            <person name="Abouelleil A."/>
            <person name="Allen A.W."/>
            <person name="Alvarado L."/>
            <person name="Arachchi H.M."/>
            <person name="Berlin A.M."/>
            <person name="Chapman S.B."/>
            <person name="Gainer-Dewar J."/>
            <person name="Goldberg J."/>
            <person name="Griggs A."/>
            <person name="Gujja S."/>
            <person name="Hansen M."/>
            <person name="Howarth C."/>
            <person name="Imamovic A."/>
            <person name="Ireland A."/>
            <person name="Larimer J."/>
            <person name="McCowan C."/>
            <person name="Murphy C."/>
            <person name="Pearson M."/>
            <person name="Poon T.W."/>
            <person name="Priest M."/>
            <person name="Roberts A."/>
            <person name="Saif S."/>
            <person name="Shea T."/>
            <person name="Sisk P."/>
            <person name="Sykes S."/>
            <person name="Wortman J."/>
            <person name="Nusbaum C."/>
            <person name="Birren B."/>
        </authorList>
    </citation>
    <scope>NUCLEOTIDE SEQUENCE [LARGE SCALE GENOMIC DNA]</scope>
    <source>
        <strain evidence="2 4">ATCC BAA-383</strain>
    </source>
</reference>
<dbReference type="EMBL" id="ASWB01000001">
    <property type="protein sequence ID" value="EOT73974.1"/>
    <property type="molecule type" value="Genomic_DNA"/>
</dbReference>
<sequence>MKKKHKVSLFVTIILLIIVAVTGKIYMDKQSFNDEMLNIVKSKKAKEVYEKTLKNRDPKVFTDEGIIHSYKVDYESVEHNPMGGIMLDLIINNKKSLTIAVILEKGNDTKSLRNAAGGASLELSQLLESGSEELVE</sequence>
<evidence type="ECO:0000313" key="2">
    <source>
        <dbReference type="EMBL" id="EOT73974.1"/>
    </source>
</evidence>
<organism evidence="1 3">
    <name type="scientific">Enterococcus moraviensis ATCC BAA-383</name>
    <dbReference type="NCBI Taxonomy" id="1158609"/>
    <lineage>
        <taxon>Bacteria</taxon>
        <taxon>Bacillati</taxon>
        <taxon>Bacillota</taxon>
        <taxon>Bacilli</taxon>
        <taxon>Lactobacillales</taxon>
        <taxon>Enterococcaceae</taxon>
        <taxon>Enterococcus</taxon>
    </lineage>
</organism>
<gene>
    <name evidence="2" type="ORF">I586_00970</name>
    <name evidence="1" type="ORF">UAY_00896</name>
</gene>
<evidence type="ECO:0008006" key="5">
    <source>
        <dbReference type="Google" id="ProtNLM"/>
    </source>
</evidence>
<dbReference type="Proteomes" id="UP000014157">
    <property type="component" value="Unassembled WGS sequence"/>
</dbReference>
<keyword evidence="4" id="KW-1185">Reference proteome</keyword>
<dbReference type="eggNOG" id="ENOG5033BQV">
    <property type="taxonomic scope" value="Bacteria"/>
</dbReference>
<dbReference type="RefSeq" id="WP_010764292.1">
    <property type="nucleotide sequence ID" value="NZ_ASWB01000001.1"/>
</dbReference>
<dbReference type="AlphaFoldDB" id="R2R5B5"/>
<dbReference type="OrthoDB" id="2235740at2"/>
<evidence type="ECO:0000313" key="3">
    <source>
        <dbReference type="Proteomes" id="UP000013781"/>
    </source>
</evidence>
<accession>R2R5B5</accession>
<dbReference type="EMBL" id="AJAS01000010">
    <property type="protein sequence ID" value="EOI02971.1"/>
    <property type="molecule type" value="Genomic_DNA"/>
</dbReference>
<dbReference type="InterPro" id="IPR010738">
    <property type="entry name" value="DUF1310"/>
</dbReference>
<dbReference type="Pfam" id="PF07006">
    <property type="entry name" value="DUF1310"/>
    <property type="match status" value="1"/>
</dbReference>
<name>R2R5B5_9ENTE</name>
<proteinExistence type="predicted"/>
<reference evidence="1 3" key="1">
    <citation type="submission" date="2013-02" db="EMBL/GenBank/DDBJ databases">
        <title>The Genome Sequence of Enterococcus moraviensis BAA-383.</title>
        <authorList>
            <consortium name="The Broad Institute Genome Sequencing Platform"/>
            <consortium name="The Broad Institute Genome Sequencing Center for Infectious Disease"/>
            <person name="Earl A.M."/>
            <person name="Gilmore M.S."/>
            <person name="Lebreton F."/>
            <person name="Walker B."/>
            <person name="Young S.K."/>
            <person name="Zeng Q."/>
            <person name="Gargeya S."/>
            <person name="Fitzgerald M."/>
            <person name="Haas B."/>
            <person name="Abouelleil A."/>
            <person name="Alvarado L."/>
            <person name="Arachchi H.M."/>
            <person name="Berlin A.M."/>
            <person name="Chapman S.B."/>
            <person name="Dewar J."/>
            <person name="Goldberg J."/>
            <person name="Griggs A."/>
            <person name="Gujja S."/>
            <person name="Hansen M."/>
            <person name="Howarth C."/>
            <person name="Imamovic A."/>
            <person name="Larimer J."/>
            <person name="McCowan C."/>
            <person name="Murphy C."/>
            <person name="Neiman D."/>
            <person name="Pearson M."/>
            <person name="Priest M."/>
            <person name="Roberts A."/>
            <person name="Saif S."/>
            <person name="Shea T."/>
            <person name="Sisk P."/>
            <person name="Sykes S."/>
            <person name="Wortman J."/>
            <person name="Nusbaum C."/>
            <person name="Birren B."/>
        </authorList>
    </citation>
    <scope>NUCLEOTIDE SEQUENCE [LARGE SCALE GENOMIC DNA]</scope>
    <source>
        <strain evidence="1 3">ATCC BAA-383</strain>
    </source>
</reference>